<dbReference type="EnsemblPlants" id="Kaladp0033s0278.1.v1.1">
    <property type="protein sequence ID" value="Kaladp0033s0278.1.v1.1"/>
    <property type="gene ID" value="Kaladp0033s0278.v1.1"/>
</dbReference>
<accession>A0A7N0ZU06</accession>
<evidence type="ECO:0000313" key="3">
    <source>
        <dbReference type="Proteomes" id="UP000594263"/>
    </source>
</evidence>
<name>A0A7N0ZU06_KALFE</name>
<dbReference type="Gramene" id="Kaladp0033s0278.1.v1.1">
    <property type="protein sequence ID" value="Kaladp0033s0278.1.v1.1"/>
    <property type="gene ID" value="Kaladp0033s0278.v1.1"/>
</dbReference>
<protein>
    <submittedName>
        <fullName evidence="2">Uncharacterized protein</fullName>
    </submittedName>
</protein>
<evidence type="ECO:0000256" key="1">
    <source>
        <dbReference type="SAM" id="MobiDB-lite"/>
    </source>
</evidence>
<sequence>MAPSSFSSFVSKTHPLLRKAQSWGQEPDGWGEAWEQKRKSMLRRSSSSPNMSQVSITDHDVDELKACLDLGFGFDSSKPNPRLLETLPALHLYYEVVRKRDSCLSRSSSGSITFNADSSNPNSDSDQHFTHLLNPGDDPETKKMKLKQWAQVVACTLR</sequence>
<evidence type="ECO:0000313" key="2">
    <source>
        <dbReference type="EnsemblPlants" id="Kaladp0033s0278.1.v1.1"/>
    </source>
</evidence>
<feature type="region of interest" description="Disordered" evidence="1">
    <location>
        <begin position="110"/>
        <end position="130"/>
    </location>
</feature>
<dbReference type="OMA" id="CAVNKHY"/>
<proteinExistence type="predicted"/>
<feature type="region of interest" description="Disordered" evidence="1">
    <location>
        <begin position="36"/>
        <end position="56"/>
    </location>
</feature>
<keyword evidence="3" id="KW-1185">Reference proteome</keyword>
<organism evidence="2 3">
    <name type="scientific">Kalanchoe fedtschenkoi</name>
    <name type="common">Lavender scallops</name>
    <name type="synonym">South American air plant</name>
    <dbReference type="NCBI Taxonomy" id="63787"/>
    <lineage>
        <taxon>Eukaryota</taxon>
        <taxon>Viridiplantae</taxon>
        <taxon>Streptophyta</taxon>
        <taxon>Embryophyta</taxon>
        <taxon>Tracheophyta</taxon>
        <taxon>Spermatophyta</taxon>
        <taxon>Magnoliopsida</taxon>
        <taxon>eudicotyledons</taxon>
        <taxon>Gunneridae</taxon>
        <taxon>Pentapetalae</taxon>
        <taxon>Saxifragales</taxon>
        <taxon>Crassulaceae</taxon>
        <taxon>Kalanchoe</taxon>
    </lineage>
</organism>
<dbReference type="PANTHER" id="PTHR31865">
    <property type="entry name" value="OSJNBA0071G03.3 PROTEIN"/>
    <property type="match status" value="1"/>
</dbReference>
<dbReference type="AlphaFoldDB" id="A0A7N0ZU06"/>
<dbReference type="Proteomes" id="UP000594263">
    <property type="component" value="Unplaced"/>
</dbReference>
<reference evidence="2" key="1">
    <citation type="submission" date="2021-01" db="UniProtKB">
        <authorList>
            <consortium name="EnsemblPlants"/>
        </authorList>
    </citation>
    <scope>IDENTIFICATION</scope>
</reference>
<feature type="compositionally biased region" description="Low complexity" evidence="1">
    <location>
        <begin position="110"/>
        <end position="124"/>
    </location>
</feature>
<dbReference type="Pfam" id="PF07939">
    <property type="entry name" value="DUF1685"/>
    <property type="match status" value="1"/>
</dbReference>
<dbReference type="PANTHER" id="PTHR31865:SF1">
    <property type="entry name" value="INSERTASE, PUTATIVE (DUF1685)-RELATED"/>
    <property type="match status" value="1"/>
</dbReference>
<feature type="compositionally biased region" description="Low complexity" evidence="1">
    <location>
        <begin position="43"/>
        <end position="55"/>
    </location>
</feature>
<dbReference type="InterPro" id="IPR012881">
    <property type="entry name" value="DUF1685"/>
</dbReference>